<comment type="caution">
    <text evidence="2">The sequence shown here is derived from an EMBL/GenBank/DDBJ whole genome shotgun (WGS) entry which is preliminary data.</text>
</comment>
<gene>
    <name evidence="2" type="ORF">PSTT_13648</name>
</gene>
<name>A0A2S4UQZ1_9BASI</name>
<feature type="non-terminal residue" evidence="2">
    <location>
        <position position="766"/>
    </location>
</feature>
<dbReference type="AlphaFoldDB" id="A0A2S4UQZ1"/>
<dbReference type="EMBL" id="PKSL01000196">
    <property type="protein sequence ID" value="POV99641.1"/>
    <property type="molecule type" value="Genomic_DNA"/>
</dbReference>
<keyword evidence="3" id="KW-1185">Reference proteome</keyword>
<feature type="region of interest" description="Disordered" evidence="1">
    <location>
        <begin position="435"/>
        <end position="454"/>
    </location>
</feature>
<dbReference type="VEuPathDB" id="FungiDB:PSHT_08269"/>
<evidence type="ECO:0000256" key="1">
    <source>
        <dbReference type="SAM" id="MobiDB-lite"/>
    </source>
</evidence>
<dbReference type="VEuPathDB" id="FungiDB:PSTT_13648"/>
<proteinExistence type="predicted"/>
<accession>A0A2S4UQZ1</accession>
<evidence type="ECO:0000313" key="3">
    <source>
        <dbReference type="Proteomes" id="UP000239156"/>
    </source>
</evidence>
<reference evidence="2" key="1">
    <citation type="submission" date="2017-12" db="EMBL/GenBank/DDBJ databases">
        <title>Gene loss provides genomic basis for host adaptation in cereal stripe rust fungi.</title>
        <authorList>
            <person name="Xia C."/>
        </authorList>
    </citation>
    <scope>NUCLEOTIDE SEQUENCE [LARGE SCALE GENOMIC DNA]</scope>
    <source>
        <strain evidence="2">93-210</strain>
    </source>
</reference>
<sequence length="766" mass="85721">MGYRPNHSRCLREMRQSHIQTKMDGKGQDIPAALEAQFAGAACMTEAVSSEGHSWKIRFDIHHELVTVLPGEASDLLSEYIDAEHIDSDWRTTAYCLEKLLCIHALGICKDKDAVKFLLYTYTPTMINTKGSDAVKRHSEKIPAKPPIAMLLLTKILVAIQLLHCCSVLAYPNSIAKNLVKRTEEFLGGAASHHSLPGARTSIPDELESENHQLKGLSQGKHGPRSADEMKLTPVHVVYQGGDIDDGEAIRRINEPRMEAQIHYNLEFYGNNMGQDGPTKLLLAGLKKIAVPLVYSKVESPELETQEHVQQHVQYCALQALEELKKDTRRLARGIGLDQNYLIARLDKLENLIRQHTGVARDPISEFRNMDGKGQEIPAAIEAGDSIADQHIDAMLLSTKILVAIQLLHCCSVLAYPNFIARNLAKRSEEITVEAASHHSLPEAGTSMPEELESGNRQLKGLSQEKHGQWSTNEIIPTSGNVGHQKRPAGIDESKALDELHNFKGKLEEFKGLPFEFLPLESRLLIIVAFCSAAPCGNHQLKGPSADELSDWLTNEISPSSGNLGHQQGKCFCSPLSYEMWSLVLTHREILFFNNLNNMRGNDRAIAMLYYLEEITILKVNHVHELPVLETPKGFRDFVTLHGLEVLDKIYEVRSQPQGGQLADRDPFRGLLEEIRTAWHCEEFNPAKLGRTSSKQKYIHQKTCVASFRSEFAIGKMNPPPIGTSREQVVVAAHPLFAPSQDEENMDDYRFDDRADYLYSHIVSKI</sequence>
<dbReference type="VEuPathDB" id="FungiDB:PSHT_08270"/>
<dbReference type="Proteomes" id="UP000239156">
    <property type="component" value="Unassembled WGS sequence"/>
</dbReference>
<evidence type="ECO:0000313" key="2">
    <source>
        <dbReference type="EMBL" id="POV99641.1"/>
    </source>
</evidence>
<organism evidence="2 3">
    <name type="scientific">Puccinia striiformis</name>
    <dbReference type="NCBI Taxonomy" id="27350"/>
    <lineage>
        <taxon>Eukaryota</taxon>
        <taxon>Fungi</taxon>
        <taxon>Dikarya</taxon>
        <taxon>Basidiomycota</taxon>
        <taxon>Pucciniomycotina</taxon>
        <taxon>Pucciniomycetes</taxon>
        <taxon>Pucciniales</taxon>
        <taxon>Pucciniaceae</taxon>
        <taxon>Puccinia</taxon>
    </lineage>
</organism>
<protein>
    <submittedName>
        <fullName evidence="2">Uncharacterized protein</fullName>
    </submittedName>
</protein>